<dbReference type="GO" id="GO:0005829">
    <property type="term" value="C:cytosol"/>
    <property type="evidence" value="ECO:0007669"/>
    <property type="project" value="TreeGrafter"/>
</dbReference>
<keyword evidence="6" id="KW-0067">ATP-binding</keyword>
<accession>A0A1F5ITT2</accession>
<organism evidence="12 13">
    <name type="scientific">Candidatus Daviesbacteria bacterium RIFCSPHIGHO2_01_FULL_41_23</name>
    <dbReference type="NCBI Taxonomy" id="1797764"/>
    <lineage>
        <taxon>Bacteria</taxon>
        <taxon>Candidatus Daviesiibacteriota</taxon>
    </lineage>
</organism>
<feature type="domain" description="GHMP kinase N-terminal" evidence="10">
    <location>
        <begin position="104"/>
        <end position="184"/>
    </location>
</feature>
<evidence type="ECO:0000256" key="5">
    <source>
        <dbReference type="ARBA" id="ARBA00022777"/>
    </source>
</evidence>
<dbReference type="Gene3D" id="3.30.230.10">
    <property type="match status" value="1"/>
</dbReference>
<dbReference type="PANTHER" id="PTHR43290">
    <property type="entry name" value="MEVALONATE KINASE"/>
    <property type="match status" value="1"/>
</dbReference>
<evidence type="ECO:0000256" key="8">
    <source>
        <dbReference type="ARBA" id="ARBA00023098"/>
    </source>
</evidence>
<evidence type="ECO:0000256" key="3">
    <source>
        <dbReference type="ARBA" id="ARBA00022679"/>
    </source>
</evidence>
<dbReference type="GO" id="GO:0004496">
    <property type="term" value="F:mevalonate kinase activity"/>
    <property type="evidence" value="ECO:0007669"/>
    <property type="project" value="InterPro"/>
</dbReference>
<dbReference type="NCBIfam" id="TIGR00549">
    <property type="entry name" value="mevalon_kin"/>
    <property type="match status" value="1"/>
</dbReference>
<evidence type="ECO:0000259" key="11">
    <source>
        <dbReference type="Pfam" id="PF08544"/>
    </source>
</evidence>
<dbReference type="GO" id="GO:0005524">
    <property type="term" value="F:ATP binding"/>
    <property type="evidence" value="ECO:0007669"/>
    <property type="project" value="UniProtKB-KW"/>
</dbReference>
<protein>
    <submittedName>
        <fullName evidence="12">Mevalonate kinase</fullName>
    </submittedName>
</protein>
<dbReference type="InterPro" id="IPR006205">
    <property type="entry name" value="Mev_gal_kin"/>
</dbReference>
<keyword evidence="3" id="KW-0808">Transferase</keyword>
<dbReference type="UniPathway" id="UPA00057">
    <property type="reaction ID" value="UER00098"/>
</dbReference>
<dbReference type="InterPro" id="IPR014721">
    <property type="entry name" value="Ribsml_uS5_D2-typ_fold_subgr"/>
</dbReference>
<evidence type="ECO:0000256" key="6">
    <source>
        <dbReference type="ARBA" id="ARBA00022840"/>
    </source>
</evidence>
<sequence length="351" mass="38388">MITISVPGKIHLLGEHFVVYGAPALLAAVNLRYTVKLTKRQDKIIEIFSKNLKKKARFSIDALIAKRAQAEADWEQFAKTNDITIIKKITAKPLDFSAIVIGETLKYYHKKPLSGFTIQIDSAVPANAGLGSSAATSVALAAATALFLGQKLNKEVINNIAYEAEKKRHGNPSGADNATVTYGGIIRFIREPKTITPLEINIPEKLADNFVLIATGNPRQSTGEMVSLVRKFREENPEFFQVCFQSQSQLAESLIPVVKNGDGQEFMRIIRQGERNLESIGVVSKFSQKIIRDIEKIGGAAKMCGAGSVTGPTGIILAYHPDKIKVEKIAKSYNLPYFSTALGVEGVKQEL</sequence>
<evidence type="ECO:0000256" key="4">
    <source>
        <dbReference type="ARBA" id="ARBA00022741"/>
    </source>
</evidence>
<dbReference type="Pfam" id="PF00288">
    <property type="entry name" value="GHMP_kinases_N"/>
    <property type="match status" value="1"/>
</dbReference>
<dbReference type="Proteomes" id="UP000176336">
    <property type="component" value="Unassembled WGS sequence"/>
</dbReference>
<feature type="domain" description="GHMP kinase C-terminal" evidence="11">
    <location>
        <begin position="255"/>
        <end position="329"/>
    </location>
</feature>
<evidence type="ECO:0000256" key="1">
    <source>
        <dbReference type="ARBA" id="ARBA00022490"/>
    </source>
</evidence>
<evidence type="ECO:0000256" key="2">
    <source>
        <dbReference type="ARBA" id="ARBA00022516"/>
    </source>
</evidence>
<dbReference type="Gene3D" id="3.30.70.890">
    <property type="entry name" value="GHMP kinase, C-terminal domain"/>
    <property type="match status" value="1"/>
</dbReference>
<dbReference type="EMBL" id="MFCR01000001">
    <property type="protein sequence ID" value="OGE19791.1"/>
    <property type="molecule type" value="Genomic_DNA"/>
</dbReference>
<evidence type="ECO:0000313" key="12">
    <source>
        <dbReference type="EMBL" id="OGE19791.1"/>
    </source>
</evidence>
<evidence type="ECO:0000256" key="9">
    <source>
        <dbReference type="ARBA" id="ARBA00029438"/>
    </source>
</evidence>
<dbReference type="Pfam" id="PF08544">
    <property type="entry name" value="GHMP_kinases_C"/>
    <property type="match status" value="1"/>
</dbReference>
<dbReference type="InterPro" id="IPR006204">
    <property type="entry name" value="GHMP_kinase_N_dom"/>
</dbReference>
<dbReference type="PRINTS" id="PR00959">
    <property type="entry name" value="MEVGALKINASE"/>
</dbReference>
<dbReference type="InterPro" id="IPR020568">
    <property type="entry name" value="Ribosomal_Su5_D2-typ_SF"/>
</dbReference>
<dbReference type="PANTHER" id="PTHR43290:SF2">
    <property type="entry name" value="MEVALONATE KINASE"/>
    <property type="match status" value="1"/>
</dbReference>
<dbReference type="SUPFAM" id="SSF55060">
    <property type="entry name" value="GHMP Kinase, C-terminal domain"/>
    <property type="match status" value="1"/>
</dbReference>
<evidence type="ECO:0000256" key="7">
    <source>
        <dbReference type="ARBA" id="ARBA00022842"/>
    </source>
</evidence>
<keyword evidence="1" id="KW-0963">Cytoplasm</keyword>
<comment type="pathway">
    <text evidence="9">Isoprenoid biosynthesis; isopentenyl diphosphate biosynthesis via mevalonate pathway; isopentenyl diphosphate from (R)-mevalonate: step 1/3.</text>
</comment>
<keyword evidence="8" id="KW-0443">Lipid metabolism</keyword>
<evidence type="ECO:0000259" key="10">
    <source>
        <dbReference type="Pfam" id="PF00288"/>
    </source>
</evidence>
<dbReference type="SUPFAM" id="SSF54211">
    <property type="entry name" value="Ribosomal protein S5 domain 2-like"/>
    <property type="match status" value="1"/>
</dbReference>
<keyword evidence="7" id="KW-0460">Magnesium</keyword>
<keyword evidence="4" id="KW-0547">Nucleotide-binding</keyword>
<dbReference type="GO" id="GO:0019287">
    <property type="term" value="P:isopentenyl diphosphate biosynthetic process, mevalonate pathway"/>
    <property type="evidence" value="ECO:0007669"/>
    <property type="project" value="UniProtKB-UniPathway"/>
</dbReference>
<reference evidence="12 13" key="1">
    <citation type="journal article" date="2016" name="Nat. Commun.">
        <title>Thousands of microbial genomes shed light on interconnected biogeochemical processes in an aquifer system.</title>
        <authorList>
            <person name="Anantharaman K."/>
            <person name="Brown C.T."/>
            <person name="Hug L.A."/>
            <person name="Sharon I."/>
            <person name="Castelle C.J."/>
            <person name="Probst A.J."/>
            <person name="Thomas B.C."/>
            <person name="Singh A."/>
            <person name="Wilkins M.J."/>
            <person name="Karaoz U."/>
            <person name="Brodie E.L."/>
            <person name="Williams K.H."/>
            <person name="Hubbard S.S."/>
            <person name="Banfield J.F."/>
        </authorList>
    </citation>
    <scope>NUCLEOTIDE SEQUENCE [LARGE SCALE GENOMIC DNA]</scope>
</reference>
<name>A0A1F5ITT2_9BACT</name>
<dbReference type="InterPro" id="IPR013750">
    <property type="entry name" value="GHMP_kinase_C_dom"/>
</dbReference>
<keyword evidence="2" id="KW-0444">Lipid biosynthesis</keyword>
<comment type="caution">
    <text evidence="12">The sequence shown here is derived from an EMBL/GenBank/DDBJ whole genome shotgun (WGS) entry which is preliminary data.</text>
</comment>
<proteinExistence type="predicted"/>
<dbReference type="InterPro" id="IPR036554">
    <property type="entry name" value="GHMP_kinase_C_sf"/>
</dbReference>
<dbReference type="AlphaFoldDB" id="A0A1F5ITT2"/>
<evidence type="ECO:0000313" key="13">
    <source>
        <dbReference type="Proteomes" id="UP000176336"/>
    </source>
</evidence>
<gene>
    <name evidence="12" type="ORF">A2871_02295</name>
</gene>
<keyword evidence="5 12" id="KW-0418">Kinase</keyword>